<sequence length="129" mass="14416">MSYLTFSGTGSGSFFSSTFFSSTFFSFFSLFFFFSGGVMSNLAQPYLCKSSLSFNSSSILFSISSSRTVHVSSLHSKKFCWTSSLQEASSLSTSLSLTNFKTSLPNVLWFLSYSQKQNFRTNSPFCYTM</sequence>
<dbReference type="Proteomes" id="UP000001542">
    <property type="component" value="Unassembled WGS sequence"/>
</dbReference>
<dbReference type="AlphaFoldDB" id="A2FJM5"/>
<keyword evidence="3" id="KW-1185">Reference proteome</keyword>
<gene>
    <name evidence="2" type="ORF">TVAG_382970</name>
</gene>
<keyword evidence="1" id="KW-0812">Transmembrane</keyword>
<dbReference type="VEuPathDB" id="TrichDB:TVAG_RG_DS113315_5"/>
<reference evidence="2" key="2">
    <citation type="journal article" date="2007" name="Science">
        <title>Draft genome sequence of the sexually transmitted pathogen Trichomonas vaginalis.</title>
        <authorList>
            <person name="Carlton J.M."/>
            <person name="Hirt R.P."/>
            <person name="Silva J.C."/>
            <person name="Delcher A.L."/>
            <person name="Schatz M."/>
            <person name="Zhao Q."/>
            <person name="Wortman J.R."/>
            <person name="Bidwell S.L."/>
            <person name="Alsmark U.C.M."/>
            <person name="Besteiro S."/>
            <person name="Sicheritz-Ponten T."/>
            <person name="Noel C.J."/>
            <person name="Dacks J.B."/>
            <person name="Foster P.G."/>
            <person name="Simillion C."/>
            <person name="Van de Peer Y."/>
            <person name="Miranda-Saavedra D."/>
            <person name="Barton G.J."/>
            <person name="Westrop G.D."/>
            <person name="Mueller S."/>
            <person name="Dessi D."/>
            <person name="Fiori P.L."/>
            <person name="Ren Q."/>
            <person name="Paulsen I."/>
            <person name="Zhang H."/>
            <person name="Bastida-Corcuera F.D."/>
            <person name="Simoes-Barbosa A."/>
            <person name="Brown M.T."/>
            <person name="Hayes R.D."/>
            <person name="Mukherjee M."/>
            <person name="Okumura C.Y."/>
            <person name="Schneider R."/>
            <person name="Smith A.J."/>
            <person name="Vanacova S."/>
            <person name="Villalvazo M."/>
            <person name="Haas B.J."/>
            <person name="Pertea M."/>
            <person name="Feldblyum T.V."/>
            <person name="Utterback T.R."/>
            <person name="Shu C.L."/>
            <person name="Osoegawa K."/>
            <person name="de Jong P.J."/>
            <person name="Hrdy I."/>
            <person name="Horvathova L."/>
            <person name="Zubacova Z."/>
            <person name="Dolezal P."/>
            <person name="Malik S.B."/>
            <person name="Logsdon J.M. Jr."/>
            <person name="Henze K."/>
            <person name="Gupta A."/>
            <person name="Wang C.C."/>
            <person name="Dunne R.L."/>
            <person name="Upcroft J.A."/>
            <person name="Upcroft P."/>
            <person name="White O."/>
            <person name="Salzberg S.L."/>
            <person name="Tang P."/>
            <person name="Chiu C.-H."/>
            <person name="Lee Y.-S."/>
            <person name="Embley T.M."/>
            <person name="Coombs G.H."/>
            <person name="Mottram J.C."/>
            <person name="Tachezy J."/>
            <person name="Fraser-Liggett C.M."/>
            <person name="Johnson P.J."/>
        </authorList>
    </citation>
    <scope>NUCLEOTIDE SEQUENCE [LARGE SCALE GENOMIC DNA]</scope>
    <source>
        <strain evidence="2">G3</strain>
    </source>
</reference>
<reference evidence="2" key="1">
    <citation type="submission" date="2006-10" db="EMBL/GenBank/DDBJ databases">
        <authorList>
            <person name="Amadeo P."/>
            <person name="Zhao Q."/>
            <person name="Wortman J."/>
            <person name="Fraser-Liggett C."/>
            <person name="Carlton J."/>
        </authorList>
    </citation>
    <scope>NUCLEOTIDE SEQUENCE</scope>
    <source>
        <strain evidence="2">G3</strain>
    </source>
</reference>
<proteinExistence type="predicted"/>
<evidence type="ECO:0000313" key="2">
    <source>
        <dbReference type="EMBL" id="EAX94912.1"/>
    </source>
</evidence>
<organism evidence="2 3">
    <name type="scientific">Trichomonas vaginalis (strain ATCC PRA-98 / G3)</name>
    <dbReference type="NCBI Taxonomy" id="412133"/>
    <lineage>
        <taxon>Eukaryota</taxon>
        <taxon>Metamonada</taxon>
        <taxon>Parabasalia</taxon>
        <taxon>Trichomonadida</taxon>
        <taxon>Trichomonadidae</taxon>
        <taxon>Trichomonas</taxon>
    </lineage>
</organism>
<accession>A2FJM5</accession>
<evidence type="ECO:0000256" key="1">
    <source>
        <dbReference type="SAM" id="Phobius"/>
    </source>
</evidence>
<evidence type="ECO:0000313" key="3">
    <source>
        <dbReference type="Proteomes" id="UP000001542"/>
    </source>
</evidence>
<name>A2FJM5_TRIV3</name>
<keyword evidence="1" id="KW-0472">Membrane</keyword>
<keyword evidence="1" id="KW-1133">Transmembrane helix</keyword>
<feature type="transmembrane region" description="Helical" evidence="1">
    <location>
        <begin position="12"/>
        <end position="34"/>
    </location>
</feature>
<protein>
    <submittedName>
        <fullName evidence="2">Uncharacterized protein</fullName>
    </submittedName>
</protein>
<dbReference type="EMBL" id="DS113832">
    <property type="protein sequence ID" value="EAX94912.1"/>
    <property type="molecule type" value="Genomic_DNA"/>
</dbReference>
<dbReference type="InParanoid" id="A2FJM5"/>